<evidence type="ECO:0000313" key="1">
    <source>
        <dbReference type="EMBL" id="MFC4196784.1"/>
    </source>
</evidence>
<name>A0ABV8NJY3_9SPHI</name>
<comment type="caution">
    <text evidence="1">The sequence shown here is derived from an EMBL/GenBank/DDBJ whole genome shotgun (WGS) entry which is preliminary data.</text>
</comment>
<accession>A0ABV8NJY3</accession>
<keyword evidence="2" id="KW-1185">Reference proteome</keyword>
<gene>
    <name evidence="1" type="ORF">ACFOUY_08750</name>
</gene>
<dbReference type="RefSeq" id="WP_378960127.1">
    <property type="nucleotide sequence ID" value="NZ_JBHRXC010000016.1"/>
</dbReference>
<dbReference type="Pfam" id="PF14117">
    <property type="entry name" value="DUF4287"/>
    <property type="match status" value="1"/>
</dbReference>
<sequence length="82" mass="8750">MSFQAYIDNIRIKTGKSVEDFKKLAAQKGFIQDGKVKVGVKATQITVNQRVAGSSPAEGSDAQSVSSTPSECGFLFAQNLHS</sequence>
<dbReference type="InterPro" id="IPR025629">
    <property type="entry name" value="DUF4287"/>
</dbReference>
<dbReference type="Proteomes" id="UP001595792">
    <property type="component" value="Unassembled WGS sequence"/>
</dbReference>
<dbReference type="EMBL" id="JBHSBY010000038">
    <property type="protein sequence ID" value="MFC4196784.1"/>
    <property type="molecule type" value="Genomic_DNA"/>
</dbReference>
<proteinExistence type="predicted"/>
<reference evidence="2" key="1">
    <citation type="journal article" date="2019" name="Int. J. Syst. Evol. Microbiol.">
        <title>The Global Catalogue of Microorganisms (GCM) 10K type strain sequencing project: providing services to taxonomists for standard genome sequencing and annotation.</title>
        <authorList>
            <consortium name="The Broad Institute Genomics Platform"/>
            <consortium name="The Broad Institute Genome Sequencing Center for Infectious Disease"/>
            <person name="Wu L."/>
            <person name="Ma J."/>
        </authorList>
    </citation>
    <scope>NUCLEOTIDE SEQUENCE [LARGE SCALE GENOMIC DNA]</scope>
    <source>
        <strain evidence="2">CCM 8689</strain>
    </source>
</reference>
<protein>
    <submittedName>
        <fullName evidence="1">DUF4287 domain-containing protein</fullName>
    </submittedName>
</protein>
<organism evidence="1 2">
    <name type="scientific">Pedobacter jamesrossensis</name>
    <dbReference type="NCBI Taxonomy" id="1908238"/>
    <lineage>
        <taxon>Bacteria</taxon>
        <taxon>Pseudomonadati</taxon>
        <taxon>Bacteroidota</taxon>
        <taxon>Sphingobacteriia</taxon>
        <taxon>Sphingobacteriales</taxon>
        <taxon>Sphingobacteriaceae</taxon>
        <taxon>Pedobacter</taxon>
    </lineage>
</organism>
<evidence type="ECO:0000313" key="2">
    <source>
        <dbReference type="Proteomes" id="UP001595792"/>
    </source>
</evidence>